<dbReference type="EMBL" id="BMAR01000001">
    <property type="protein sequence ID" value="GFR40811.1"/>
    <property type="molecule type" value="Genomic_DNA"/>
</dbReference>
<dbReference type="Gene3D" id="1.25.70.10">
    <property type="entry name" value="Transcription termination factor 3, mitochondrial"/>
    <property type="match status" value="1"/>
</dbReference>
<sequence>MLARETAHLPAMARAFSCPGVAKTSLRWPPLQAYQVWCPHAAFHMQVGTQVVRASSIAAPALEPQGPLPIGAVEGNAPLHHRSSGRRSGSSVATGQGRPHHAAEQKPISTPLNAPCENTVVGASTPCTTPFGSTSQHATALVNNNNNRSSSNDSGNTVPRPSVASGSCGSSTRSISRTMPAGNSAPSLPIRSNRPRSDGIPLDHNYNSSRSSAANRSRSNSNSSSSTPQNTNRSARTPNPSIRPPKAATATTTASPPPASTTNPTPVAANASSPAPRPSSSSRPPRRSSSSASSPQPPLSLELLRHRTPALQDLEPALLRTRLLDLSQLLHVKEAAALELCKGVPGLLLARPHELSRSMQRLRYALRLAPPPASRTAAAVAPPQGEVAAAAGVTAAMEAAPAPGTASLPAASGVREGAGTGTASGIVGGAAAGATSKDVEAQRAAARRAPQAAPAPGTPTAAAGANVVQEESGDGDSRLAAEGPDAVLRRICLDAPLLLLLPISRVQECLAVLSSATALPPRRAVAFLRQQPHLATLAPATLAAKLDVLKYILTCYGGIGNSSAAAAPPAGAPAATGVVGITAAAASAAAATLASAILRAPVLLTFSTAVLQRHHEQLLPLLGPQRLAAVLHAEPGVLALQPARLATKLRLLQELLGCAQHPAAVALLVARQPGLLRRSLHALSRGCRALSIWAIPQRAKLRMLLSRPGLLLLPWQEVHGRCRWLRRLMLANQYYHGALRRVPPSVLAALVAALPGAWARLQYLVESQQEGAVPLQEVMEGGQAAFDERFPAFRRWLGYKVNQMGADNPWRGTHRIRGIGTPAAAAGGQGGRVNKRNLVRMRQQQQQQKREQAALRLPGALDQPSDGPTVPVVLTEACEVRSGGSTVNRPRRVVQQPAVTVTATTASDEADEATPSSITTPTNDEPLTHTSAAATAAVATVVVLPPPYPPNPQCRLPVSSPAATVTAAVPTTAVVALVHDRSASGHHAPLRGAPTAAAASSSPAAPQLLPGAAAAAAAAPAPRPPGRGCPTGSRGGCLEACGCGGSSSSSRGGGCC</sequence>
<comment type="caution">
    <text evidence="2">The sequence shown here is derived from an EMBL/GenBank/DDBJ whole genome shotgun (WGS) entry which is preliminary data.</text>
</comment>
<organism evidence="2 3">
    <name type="scientific">Astrephomene gubernaculifera</name>
    <dbReference type="NCBI Taxonomy" id="47775"/>
    <lineage>
        <taxon>Eukaryota</taxon>
        <taxon>Viridiplantae</taxon>
        <taxon>Chlorophyta</taxon>
        <taxon>core chlorophytes</taxon>
        <taxon>Chlorophyceae</taxon>
        <taxon>CS clade</taxon>
        <taxon>Chlamydomonadales</taxon>
        <taxon>Astrephomenaceae</taxon>
        <taxon>Astrephomene</taxon>
    </lineage>
</organism>
<feature type="compositionally biased region" description="Low complexity" evidence="1">
    <location>
        <begin position="165"/>
        <end position="178"/>
    </location>
</feature>
<feature type="region of interest" description="Disordered" evidence="1">
    <location>
        <begin position="438"/>
        <end position="480"/>
    </location>
</feature>
<dbReference type="InterPro" id="IPR038538">
    <property type="entry name" value="MTERF_sf"/>
</dbReference>
<evidence type="ECO:0000256" key="1">
    <source>
        <dbReference type="SAM" id="MobiDB-lite"/>
    </source>
</evidence>
<feature type="region of interest" description="Disordered" evidence="1">
    <location>
        <begin position="902"/>
        <end position="927"/>
    </location>
</feature>
<feature type="compositionally biased region" description="Low complexity" evidence="1">
    <location>
        <begin position="990"/>
        <end position="1004"/>
    </location>
</feature>
<feature type="compositionally biased region" description="Polar residues" evidence="1">
    <location>
        <begin position="915"/>
        <end position="925"/>
    </location>
</feature>
<gene>
    <name evidence="2" type="ORF">Agub_g1430</name>
</gene>
<feature type="compositionally biased region" description="Low complexity" evidence="1">
    <location>
        <begin position="207"/>
        <end position="226"/>
    </location>
</feature>
<feature type="compositionally biased region" description="Low complexity" evidence="1">
    <location>
        <begin position="143"/>
        <end position="156"/>
    </location>
</feature>
<proteinExistence type="predicted"/>
<evidence type="ECO:0000313" key="2">
    <source>
        <dbReference type="EMBL" id="GFR40811.1"/>
    </source>
</evidence>
<feature type="compositionally biased region" description="Low complexity" evidence="1">
    <location>
        <begin position="442"/>
        <end position="465"/>
    </location>
</feature>
<dbReference type="AlphaFoldDB" id="A0AAD3DFD8"/>
<evidence type="ECO:0000313" key="3">
    <source>
        <dbReference type="Proteomes" id="UP001054857"/>
    </source>
</evidence>
<dbReference type="Proteomes" id="UP001054857">
    <property type="component" value="Unassembled WGS sequence"/>
</dbReference>
<protein>
    <submittedName>
        <fullName evidence="2">Uncharacterized protein</fullName>
    </submittedName>
</protein>
<name>A0AAD3DFD8_9CHLO</name>
<reference evidence="2 3" key="1">
    <citation type="journal article" date="2021" name="Sci. Rep.">
        <title>Genome sequencing of the multicellular alga Astrephomene provides insights into convergent evolution of germ-soma differentiation.</title>
        <authorList>
            <person name="Yamashita S."/>
            <person name="Yamamoto K."/>
            <person name="Matsuzaki R."/>
            <person name="Suzuki S."/>
            <person name="Yamaguchi H."/>
            <person name="Hirooka S."/>
            <person name="Minakuchi Y."/>
            <person name="Miyagishima S."/>
            <person name="Kawachi M."/>
            <person name="Toyoda A."/>
            <person name="Nozaki H."/>
        </authorList>
    </citation>
    <scope>NUCLEOTIDE SEQUENCE [LARGE SCALE GENOMIC DNA]</scope>
    <source>
        <strain evidence="2 3">NIES-4017</strain>
    </source>
</reference>
<feature type="region of interest" description="Disordered" evidence="1">
    <location>
        <begin position="63"/>
        <end position="117"/>
    </location>
</feature>
<feature type="compositionally biased region" description="Low complexity" evidence="1">
    <location>
        <begin position="244"/>
        <end position="294"/>
    </location>
</feature>
<feature type="compositionally biased region" description="Polar residues" evidence="1">
    <location>
        <begin position="227"/>
        <end position="240"/>
    </location>
</feature>
<feature type="region of interest" description="Disordered" evidence="1">
    <location>
        <begin position="143"/>
        <end position="299"/>
    </location>
</feature>
<keyword evidence="3" id="KW-1185">Reference proteome</keyword>
<feature type="region of interest" description="Disordered" evidence="1">
    <location>
        <begin position="984"/>
        <end position="1004"/>
    </location>
</feature>
<accession>A0AAD3DFD8</accession>